<dbReference type="OrthoDB" id="2339685at2"/>
<protein>
    <submittedName>
        <fullName evidence="1">Uncharacterized protein</fullName>
    </submittedName>
</protein>
<dbReference type="Proteomes" id="UP000070346">
    <property type="component" value="Unassembled WGS sequence"/>
</dbReference>
<reference evidence="1 2" key="1">
    <citation type="submission" date="2016-02" db="EMBL/GenBank/DDBJ databases">
        <title>Complete Genome Sequences of Lactobacillus johnsonii Strain W1.</title>
        <authorList>
            <person name="Sun Y."/>
            <person name="Wu X."/>
        </authorList>
    </citation>
    <scope>NUCLEOTIDE SEQUENCE [LARGE SCALE GENOMIC DNA]</scope>
    <source>
        <strain evidence="1 2">W1</strain>
    </source>
</reference>
<evidence type="ECO:0000313" key="2">
    <source>
        <dbReference type="Proteomes" id="UP000070346"/>
    </source>
</evidence>
<dbReference type="AlphaFoldDB" id="A0A9X0LXJ2"/>
<accession>A0A9X0LXJ2</accession>
<organism evidence="1 2">
    <name type="scientific">Lactobacillus johnsonii</name>
    <dbReference type="NCBI Taxonomy" id="33959"/>
    <lineage>
        <taxon>Bacteria</taxon>
        <taxon>Bacillati</taxon>
        <taxon>Bacillota</taxon>
        <taxon>Bacilli</taxon>
        <taxon>Lactobacillales</taxon>
        <taxon>Lactobacillaceae</taxon>
        <taxon>Lactobacillus</taxon>
    </lineage>
</organism>
<dbReference type="EMBL" id="LSNG01000031">
    <property type="protein sequence ID" value="KXN75961.1"/>
    <property type="molecule type" value="Genomic_DNA"/>
</dbReference>
<gene>
    <name evidence="1" type="ORF">AYJ53_08020</name>
</gene>
<evidence type="ECO:0000313" key="1">
    <source>
        <dbReference type="EMBL" id="KXN75961.1"/>
    </source>
</evidence>
<sequence length="92" mass="10538">MRYDKMVDLIDKRQTNKVSSYPANITQMGLDQTINIFGDAKQRPYVVRLSIPVEFRNGYIKSDSLPCNLEVTSARTTDRITTLIGVEYHGRL</sequence>
<proteinExistence type="predicted"/>
<comment type="caution">
    <text evidence="1">The sequence shown here is derived from an EMBL/GenBank/DDBJ whole genome shotgun (WGS) entry which is preliminary data.</text>
</comment>
<name>A0A9X0LXJ2_LACJH</name>